<gene>
    <name evidence="2" type="ORF">LEP1GSC131_1025</name>
    <name evidence="1" type="ORF">LEP1GSC131_1645</name>
</gene>
<comment type="caution">
    <text evidence="1">The sequence shown here is derived from an EMBL/GenBank/DDBJ whole genome shotgun (WGS) entry which is preliminary data.</text>
</comment>
<keyword evidence="3" id="KW-1185">Reference proteome</keyword>
<accession>A0A828Y083</accession>
<protein>
    <submittedName>
        <fullName evidence="1">Uncharacterized protein</fullName>
    </submittedName>
</protein>
<reference evidence="1 3" key="1">
    <citation type="submission" date="2012-10" db="EMBL/GenBank/DDBJ databases">
        <authorList>
            <person name="Harkins D.M."/>
            <person name="Durkin A.S."/>
            <person name="Brinkac L.M."/>
            <person name="Selengut J.D."/>
            <person name="Sanka R."/>
            <person name="DePew J."/>
            <person name="Purushe J."/>
            <person name="Picardeau M."/>
            <person name="Werts C."/>
            <person name="Goarant C."/>
            <person name="Vinetz J.M."/>
            <person name="Sutton G.G."/>
            <person name="Nelson W.C."/>
            <person name="Fouts D.E."/>
        </authorList>
    </citation>
    <scope>NUCLEOTIDE SEQUENCE [LARGE SCALE GENOMIC DNA]</scope>
    <source>
        <strain evidence="1 3">200802841</strain>
    </source>
</reference>
<organism evidence="1 3">
    <name type="scientific">Leptospira kirschneri str. 200802841</name>
    <dbReference type="NCBI Taxonomy" id="1193047"/>
    <lineage>
        <taxon>Bacteria</taxon>
        <taxon>Pseudomonadati</taxon>
        <taxon>Spirochaetota</taxon>
        <taxon>Spirochaetia</taxon>
        <taxon>Leptospirales</taxon>
        <taxon>Leptospiraceae</taxon>
        <taxon>Leptospira</taxon>
    </lineage>
</organism>
<sequence length="80" mass="9565">MKEFKQEPLLKQVSRKLKDLSEPELQKIDEWIDKTQKEKHDIMMDKFMYEFGIAIGLDRPYGLSLVKKRKTSSPRQKKPN</sequence>
<dbReference type="EMBL" id="AKWH02000065">
    <property type="protein sequence ID" value="EKO50314.1"/>
    <property type="molecule type" value="Genomic_DNA"/>
</dbReference>
<dbReference type="AlphaFoldDB" id="A0A828Y083"/>
<evidence type="ECO:0000313" key="2">
    <source>
        <dbReference type="EMBL" id="EKO50526.1"/>
    </source>
</evidence>
<dbReference type="RefSeq" id="WP_004751024.1">
    <property type="nucleotide sequence ID" value="NZ_AKWH02000061.1"/>
</dbReference>
<proteinExistence type="predicted"/>
<dbReference type="EMBL" id="AKWH02000061">
    <property type="protein sequence ID" value="EKO50526.1"/>
    <property type="molecule type" value="Genomic_DNA"/>
</dbReference>
<evidence type="ECO:0000313" key="3">
    <source>
        <dbReference type="Proteomes" id="UP000006339"/>
    </source>
</evidence>
<dbReference type="Proteomes" id="UP000006339">
    <property type="component" value="Unassembled WGS sequence"/>
</dbReference>
<evidence type="ECO:0000313" key="1">
    <source>
        <dbReference type="EMBL" id="EKO50314.1"/>
    </source>
</evidence>
<name>A0A828Y083_9LEPT</name>